<dbReference type="InterPro" id="IPR008947">
    <property type="entry name" value="PLipase_C/P1_nuclease_dom_sf"/>
</dbReference>
<reference evidence="2 3" key="1">
    <citation type="submission" date="2021-05" db="EMBL/GenBank/DDBJ databases">
        <title>A Polyphasic approach of four new species of the genus Ohtaekwangia: Ohtaekwangia histidinii sp. nov., Ohtaekwangia cretensis sp. nov., Ohtaekwangia indiensis sp. nov., Ohtaekwangia reichenbachii sp. nov. from diverse environment.</title>
        <authorList>
            <person name="Octaviana S."/>
        </authorList>
    </citation>
    <scope>NUCLEOTIDE SEQUENCE [LARGE SCALE GENOMIC DNA]</scope>
    <source>
        <strain evidence="2 3">PWU20</strain>
    </source>
</reference>
<evidence type="ECO:0000313" key="3">
    <source>
        <dbReference type="Proteomes" id="UP000772618"/>
    </source>
</evidence>
<protein>
    <submittedName>
        <fullName evidence="2">S1/P1 Nuclease</fullName>
    </submittedName>
</protein>
<organism evidence="2 3">
    <name type="scientific">Chryseosolibacter indicus</name>
    <dbReference type="NCBI Taxonomy" id="2782351"/>
    <lineage>
        <taxon>Bacteria</taxon>
        <taxon>Pseudomonadati</taxon>
        <taxon>Bacteroidota</taxon>
        <taxon>Cytophagia</taxon>
        <taxon>Cytophagales</taxon>
        <taxon>Chryseotaleaceae</taxon>
        <taxon>Chryseosolibacter</taxon>
    </lineage>
</organism>
<name>A0ABS5VP82_9BACT</name>
<dbReference type="Gene3D" id="1.10.575.10">
    <property type="entry name" value="P1 Nuclease"/>
    <property type="match status" value="1"/>
</dbReference>
<dbReference type="RefSeq" id="WP_254153126.1">
    <property type="nucleotide sequence ID" value="NZ_JAHESD010000012.1"/>
</dbReference>
<comment type="caution">
    <text evidence="2">The sequence shown here is derived from an EMBL/GenBank/DDBJ whole genome shotgun (WGS) entry which is preliminary data.</text>
</comment>
<dbReference type="Proteomes" id="UP000772618">
    <property type="component" value="Unassembled WGS sequence"/>
</dbReference>
<keyword evidence="1" id="KW-0472">Membrane</keyword>
<keyword evidence="1" id="KW-0812">Transmembrane</keyword>
<evidence type="ECO:0000313" key="2">
    <source>
        <dbReference type="EMBL" id="MBT1703161.1"/>
    </source>
</evidence>
<keyword evidence="3" id="KW-1185">Reference proteome</keyword>
<sequence>MKTLSYTLSLVSVFLFCSGFYWGFFAHQRINRLAVFTLPPSIAAFYKHNIDYITEASVNPDKRRFSVVEEAPRHYIDLDHYGDSAIHTMPRSWQEAVAKYTEDTLKAYGILPWHINKMYFQLRDAFATKDRQRILRLSAEIGHYVADAHVPLHTTENYNGQLTGQHGIHAFWESRLPELFSDNYDFLVGQAEYIENIQQEAWKAIATSHRAVDSVLSLERKLSVKFEERRFSFETKGKQTVRVYAREYATAYHKILEGMVEKQMRSAIKVTGSIWYTAWVDAGQPDIKSLINHTPTEEELKKSREELEQWKQSIVEARPHEN</sequence>
<evidence type="ECO:0000256" key="1">
    <source>
        <dbReference type="SAM" id="Phobius"/>
    </source>
</evidence>
<keyword evidence="1" id="KW-1133">Transmembrane helix</keyword>
<proteinExistence type="predicted"/>
<dbReference type="EMBL" id="JAHESD010000012">
    <property type="protein sequence ID" value="MBT1703161.1"/>
    <property type="molecule type" value="Genomic_DNA"/>
</dbReference>
<gene>
    <name evidence="2" type="ORF">KK060_07710</name>
</gene>
<dbReference type="SUPFAM" id="SSF48537">
    <property type="entry name" value="Phospholipase C/P1 nuclease"/>
    <property type="match status" value="1"/>
</dbReference>
<dbReference type="CDD" id="cd10981">
    <property type="entry name" value="ZnPC_S1P1"/>
    <property type="match status" value="1"/>
</dbReference>
<accession>A0ABS5VP82</accession>
<feature type="transmembrane region" description="Helical" evidence="1">
    <location>
        <begin position="6"/>
        <end position="24"/>
    </location>
</feature>